<evidence type="ECO:0000256" key="1">
    <source>
        <dbReference type="ARBA" id="ARBA00008950"/>
    </source>
</evidence>
<protein>
    <submittedName>
        <fullName evidence="3">Metallophosphoesterase family protein</fullName>
    </submittedName>
</protein>
<evidence type="ECO:0000259" key="2">
    <source>
        <dbReference type="Pfam" id="PF12850"/>
    </source>
</evidence>
<reference evidence="3 4" key="1">
    <citation type="submission" date="2022-05" db="EMBL/GenBank/DDBJ databases">
        <title>Genome Sequencing of Bee-Associated Microbes.</title>
        <authorList>
            <person name="Dunlap C."/>
        </authorList>
    </citation>
    <scope>NUCLEOTIDE SEQUENCE [LARGE SCALE GENOMIC DNA]</scope>
    <source>
        <strain evidence="3 4">NRRL B-14421</strain>
    </source>
</reference>
<comment type="caution">
    <text evidence="3">The sequence shown here is derived from an EMBL/GenBank/DDBJ whole genome shotgun (WGS) entry which is preliminary data.</text>
</comment>
<dbReference type="InterPro" id="IPR029052">
    <property type="entry name" value="Metallo-depent_PP-like"/>
</dbReference>
<dbReference type="PANTHER" id="PTHR42850">
    <property type="entry name" value="METALLOPHOSPHOESTERASE"/>
    <property type="match status" value="1"/>
</dbReference>
<dbReference type="Gene3D" id="3.60.21.10">
    <property type="match status" value="1"/>
</dbReference>
<feature type="domain" description="Calcineurin-like phosphoesterase" evidence="2">
    <location>
        <begin position="1"/>
        <end position="198"/>
    </location>
</feature>
<name>A0ABT4GF00_9BACL</name>
<dbReference type="EMBL" id="JAMDMX010000054">
    <property type="protein sequence ID" value="MCY9694748.1"/>
    <property type="molecule type" value="Genomic_DNA"/>
</dbReference>
<evidence type="ECO:0000313" key="4">
    <source>
        <dbReference type="Proteomes" id="UP001527099"/>
    </source>
</evidence>
<gene>
    <name evidence="3" type="ORF">M5X19_17815</name>
</gene>
<comment type="similarity">
    <text evidence="1">Belongs to the metallophosphoesterase superfamily. YfcE family.</text>
</comment>
<dbReference type="InterPro" id="IPR024654">
    <property type="entry name" value="Calcineurin-like_PHP_lpxH"/>
</dbReference>
<sequence length="240" mass="27074">MKLAFISDIHGNSIALEAVLEDIRKKQIDRVYVLGDLCYRGPDPKRSLALVRSLDTQVIKGNADEWVVRGVNQGEVPEQAVEMMRAEREWTVAQLDEQDIEYLASLPTEMKLEIEGISIHAFHATPSSLFEIVLPSAGDEVLKSKLMSASDVDIFIYAHIHKPFIRYMEGKILLNIGSVGLPFDGMPKAAYAIVEIENGQIRTSIERVPYRIEDVVKQYEEVQYPNAEMMSKIVRNGLVK</sequence>
<dbReference type="RefSeq" id="WP_268616302.1">
    <property type="nucleotide sequence ID" value="NZ_JAMDMX010000054.1"/>
</dbReference>
<dbReference type="PIRSF" id="PIRSF000883">
    <property type="entry name" value="Pesterase_MJ0912"/>
    <property type="match status" value="1"/>
</dbReference>
<dbReference type="PANTHER" id="PTHR42850:SF2">
    <property type="entry name" value="BLL5683 PROTEIN"/>
    <property type="match status" value="1"/>
</dbReference>
<dbReference type="InterPro" id="IPR050126">
    <property type="entry name" value="Ap4A_hydrolase"/>
</dbReference>
<keyword evidence="4" id="KW-1185">Reference proteome</keyword>
<organism evidence="3 4">
    <name type="scientific">Paenibacillus alginolyticus</name>
    <dbReference type="NCBI Taxonomy" id="59839"/>
    <lineage>
        <taxon>Bacteria</taxon>
        <taxon>Bacillati</taxon>
        <taxon>Bacillota</taxon>
        <taxon>Bacilli</taxon>
        <taxon>Bacillales</taxon>
        <taxon>Paenibacillaceae</taxon>
        <taxon>Paenibacillus</taxon>
    </lineage>
</organism>
<dbReference type="InterPro" id="IPR011152">
    <property type="entry name" value="Pesterase_MJ0912"/>
</dbReference>
<evidence type="ECO:0000313" key="3">
    <source>
        <dbReference type="EMBL" id="MCY9694748.1"/>
    </source>
</evidence>
<dbReference type="Proteomes" id="UP001527099">
    <property type="component" value="Unassembled WGS sequence"/>
</dbReference>
<dbReference type="Pfam" id="PF12850">
    <property type="entry name" value="Metallophos_2"/>
    <property type="match status" value="1"/>
</dbReference>
<accession>A0ABT4GF00</accession>
<proteinExistence type="inferred from homology"/>
<dbReference type="SUPFAM" id="SSF56300">
    <property type="entry name" value="Metallo-dependent phosphatases"/>
    <property type="match status" value="1"/>
</dbReference>